<sequence>MIPLLSAQTSGTPSISTYVTTSGSMYILSTLTTNSTQASGITPPFPKPSSLPAPQLVPLPARGSSSSGSHSHTHSSPPSSAPSASFSSGLTSISSSRQSSLSSASPTSVGQ</sequence>
<reference evidence="2 3" key="1">
    <citation type="submission" date="2014-04" db="EMBL/GenBank/DDBJ databases">
        <authorList>
            <consortium name="DOE Joint Genome Institute"/>
            <person name="Kuo A."/>
            <person name="Kohler A."/>
            <person name="Jargeat P."/>
            <person name="Nagy L.G."/>
            <person name="Floudas D."/>
            <person name="Copeland A."/>
            <person name="Barry K.W."/>
            <person name="Cichocki N."/>
            <person name="Veneault-Fourrey C."/>
            <person name="LaButti K."/>
            <person name="Lindquist E.A."/>
            <person name="Lipzen A."/>
            <person name="Lundell T."/>
            <person name="Morin E."/>
            <person name="Murat C."/>
            <person name="Sun H."/>
            <person name="Tunlid A."/>
            <person name="Henrissat B."/>
            <person name="Grigoriev I.V."/>
            <person name="Hibbett D.S."/>
            <person name="Martin F."/>
            <person name="Nordberg H.P."/>
            <person name="Cantor M.N."/>
            <person name="Hua S.X."/>
        </authorList>
    </citation>
    <scope>NUCLEOTIDE SEQUENCE [LARGE SCALE GENOMIC DNA]</scope>
    <source>
        <strain evidence="2 3">Ve08.2h10</strain>
    </source>
</reference>
<name>A0A0D0DA52_9AGAM</name>
<evidence type="ECO:0000256" key="1">
    <source>
        <dbReference type="SAM" id="MobiDB-lite"/>
    </source>
</evidence>
<dbReference type="EMBL" id="KN829191">
    <property type="protein sequence ID" value="KIK74070.1"/>
    <property type="molecule type" value="Genomic_DNA"/>
</dbReference>
<reference evidence="3" key="2">
    <citation type="submission" date="2015-01" db="EMBL/GenBank/DDBJ databases">
        <title>Evolutionary Origins and Diversification of the Mycorrhizal Mutualists.</title>
        <authorList>
            <consortium name="DOE Joint Genome Institute"/>
            <consortium name="Mycorrhizal Genomics Consortium"/>
            <person name="Kohler A."/>
            <person name="Kuo A."/>
            <person name="Nagy L.G."/>
            <person name="Floudas D."/>
            <person name="Copeland A."/>
            <person name="Barry K.W."/>
            <person name="Cichocki N."/>
            <person name="Veneault-Fourrey C."/>
            <person name="LaButti K."/>
            <person name="Lindquist E.A."/>
            <person name="Lipzen A."/>
            <person name="Lundell T."/>
            <person name="Morin E."/>
            <person name="Murat C."/>
            <person name="Riley R."/>
            <person name="Ohm R."/>
            <person name="Sun H."/>
            <person name="Tunlid A."/>
            <person name="Henrissat B."/>
            <person name="Grigoriev I.V."/>
            <person name="Hibbett D.S."/>
            <person name="Martin F."/>
        </authorList>
    </citation>
    <scope>NUCLEOTIDE SEQUENCE [LARGE SCALE GENOMIC DNA]</scope>
    <source>
        <strain evidence="3">Ve08.2h10</strain>
    </source>
</reference>
<keyword evidence="3" id="KW-1185">Reference proteome</keyword>
<dbReference type="InParanoid" id="A0A0D0DA52"/>
<evidence type="ECO:0000313" key="3">
    <source>
        <dbReference type="Proteomes" id="UP000054538"/>
    </source>
</evidence>
<proteinExistence type="predicted"/>
<protein>
    <submittedName>
        <fullName evidence="2">Uncharacterized protein</fullName>
    </submittedName>
</protein>
<evidence type="ECO:0000313" key="2">
    <source>
        <dbReference type="EMBL" id="KIK74070.1"/>
    </source>
</evidence>
<organism evidence="2 3">
    <name type="scientific">Paxillus rubicundulus Ve08.2h10</name>
    <dbReference type="NCBI Taxonomy" id="930991"/>
    <lineage>
        <taxon>Eukaryota</taxon>
        <taxon>Fungi</taxon>
        <taxon>Dikarya</taxon>
        <taxon>Basidiomycota</taxon>
        <taxon>Agaricomycotina</taxon>
        <taxon>Agaricomycetes</taxon>
        <taxon>Agaricomycetidae</taxon>
        <taxon>Boletales</taxon>
        <taxon>Paxilineae</taxon>
        <taxon>Paxillaceae</taxon>
        <taxon>Paxillus</taxon>
    </lineage>
</organism>
<feature type="compositionally biased region" description="Pro residues" evidence="1">
    <location>
        <begin position="43"/>
        <end position="57"/>
    </location>
</feature>
<accession>A0A0D0DA52</accession>
<dbReference type="Proteomes" id="UP000054538">
    <property type="component" value="Unassembled WGS sequence"/>
</dbReference>
<dbReference type="AlphaFoldDB" id="A0A0D0DA52"/>
<feature type="region of interest" description="Disordered" evidence="1">
    <location>
        <begin position="36"/>
        <end position="111"/>
    </location>
</feature>
<dbReference type="HOGENOM" id="CLU_2159215_0_0_1"/>
<feature type="compositionally biased region" description="Low complexity" evidence="1">
    <location>
        <begin position="63"/>
        <end position="111"/>
    </location>
</feature>
<gene>
    <name evidence="2" type="ORF">PAXRUDRAFT_20243</name>
</gene>